<gene>
    <name evidence="5" type="ORF">AGERDE_LOCUS542</name>
</gene>
<feature type="domain" description="GS catalytic" evidence="4">
    <location>
        <begin position="543"/>
        <end position="870"/>
    </location>
</feature>
<name>A0A9N8V2R0_9GLOM</name>
<dbReference type="SUPFAM" id="SSF51556">
    <property type="entry name" value="Metallo-dependent hydrolases"/>
    <property type="match status" value="1"/>
</dbReference>
<dbReference type="PROSITE" id="PS51987">
    <property type="entry name" value="GS_CATALYTIC"/>
    <property type="match status" value="1"/>
</dbReference>
<dbReference type="PANTHER" id="PTHR43383">
    <property type="entry name" value="NODULIN 6"/>
    <property type="match status" value="1"/>
</dbReference>
<dbReference type="OrthoDB" id="77835at2759"/>
<evidence type="ECO:0000256" key="3">
    <source>
        <dbReference type="RuleBase" id="RU000384"/>
    </source>
</evidence>
<dbReference type="SUPFAM" id="SSF55931">
    <property type="entry name" value="Glutamine synthetase/guanido kinase"/>
    <property type="match status" value="1"/>
</dbReference>
<dbReference type="GO" id="GO:0006542">
    <property type="term" value="P:glutamine biosynthetic process"/>
    <property type="evidence" value="ECO:0007669"/>
    <property type="project" value="InterPro"/>
</dbReference>
<dbReference type="InterPro" id="IPR014746">
    <property type="entry name" value="Gln_synth/guanido_kin_cat_dom"/>
</dbReference>
<evidence type="ECO:0000313" key="6">
    <source>
        <dbReference type="Proteomes" id="UP000789831"/>
    </source>
</evidence>
<accession>A0A9N8V2R0</accession>
<dbReference type="Pfam" id="PF04909">
    <property type="entry name" value="Amidohydro_2"/>
    <property type="match status" value="1"/>
</dbReference>
<evidence type="ECO:0000259" key="4">
    <source>
        <dbReference type="PROSITE" id="PS51987"/>
    </source>
</evidence>
<dbReference type="InterPro" id="IPR036651">
    <property type="entry name" value="Gln_synt_N_sf"/>
</dbReference>
<dbReference type="InterPro" id="IPR006680">
    <property type="entry name" value="Amidohydro-rel"/>
</dbReference>
<dbReference type="AlphaFoldDB" id="A0A9N8V2R0"/>
<dbReference type="Gene3D" id="3.10.20.70">
    <property type="entry name" value="Glutamine synthetase, N-terminal domain"/>
    <property type="match status" value="1"/>
</dbReference>
<dbReference type="Gene3D" id="3.30.590.10">
    <property type="entry name" value="Glutamine synthetase/guanido kinase, catalytic domain"/>
    <property type="match status" value="1"/>
</dbReference>
<dbReference type="InterPro" id="IPR032466">
    <property type="entry name" value="Metal_Hydrolase"/>
</dbReference>
<dbReference type="EMBL" id="CAJVPL010000026">
    <property type="protein sequence ID" value="CAG8435450.1"/>
    <property type="molecule type" value="Genomic_DNA"/>
</dbReference>
<evidence type="ECO:0000256" key="1">
    <source>
        <dbReference type="ARBA" id="ARBA00021364"/>
    </source>
</evidence>
<proteinExistence type="inferred from homology"/>
<comment type="similarity">
    <text evidence="2 3">Belongs to the glutamine synthetase family.</text>
</comment>
<dbReference type="InterPro" id="IPR008146">
    <property type="entry name" value="Gln_synth_cat_dom"/>
</dbReference>
<dbReference type="SMART" id="SM01230">
    <property type="entry name" value="Gln-synt_C"/>
    <property type="match status" value="1"/>
</dbReference>
<reference evidence="5" key="1">
    <citation type="submission" date="2021-06" db="EMBL/GenBank/DDBJ databases">
        <authorList>
            <person name="Kallberg Y."/>
            <person name="Tangrot J."/>
            <person name="Rosling A."/>
        </authorList>
    </citation>
    <scope>NUCLEOTIDE SEQUENCE</scope>
    <source>
        <strain evidence="5">MT106</strain>
    </source>
</reference>
<dbReference type="GO" id="GO:0016787">
    <property type="term" value="F:hydrolase activity"/>
    <property type="evidence" value="ECO:0007669"/>
    <property type="project" value="InterPro"/>
</dbReference>
<evidence type="ECO:0000256" key="2">
    <source>
        <dbReference type="PROSITE-ProRule" id="PRU01331"/>
    </source>
</evidence>
<sequence length="870" mass="97697">MTTQKDLVEIVATFPIIDSHAHPLLTNQKWYTYPIEAAFTEAANPALQDSTHTLAFKKGIQKLTKLSSKLYGPEISSPSSQLESLKTQRAHHSFEECCETCFKAPNVNIQCILFDDGLYGDYQSLESHVGLVEEVRRVVRIERVAEEILESLFFDENKNDHKSENEYLSRFEPLLQEKLVKLAKDDNVVAFKSIAAYRTGLNINTNKEENSKIEHALIEILKKARQHNNKSQTAQPQQSVRIDEKAVIDLVVNIGIKISSDFKKPIQFHTGFGDNDLNLLHSNPLYLRALIEENPDAKIILLHASYPFTRQAGYLATVYNNVFVDIGMIFPQISHYAQIQTLHEVISLTPTNKILFSTDGHHVPEVFYCAVVEARETLTKVLMEVIENGDLNIEEAIEIAKKILFFNANLVYNLSLTPKSVETATSSLDAEVNPIHAIKMIRNFRAKFVRVDWLDISNIHRHHVIPIERFEESTINSGVSAATVVQCLPYYGDEIVKNSLTATGEVLLKPDLKTLKPTVFPTQIRVQSFIVEKITGSPSELCPRLMLKRIVDNAYKEFGVKFLVGIESEFCVISKNDDGSFKSIDDSVYAASSALRCNSWISPALEEIAESLLKQDIVVEQFHPEASKGQYEMVTGPAPPLESIDNLVATRQTIYDVMAKYGHHATFLPKLYPDQAGNGAHLHLSLTTENQNSPNNDKLSKYEQSFIAGTLRHLRALCALTLPTTNSYKRLVVGCWAGSTYVSYGFENRESQIRICYRGGSYNFEHRFATAALIAAGVAGIKEGLDLSKIKAVECDPATLSDQERHAYGITERLPCSLREALDAFKKDNILQDALGKEFSRVYLCVKEAELTFAESLHSDDLLNILVSRY</sequence>
<evidence type="ECO:0000313" key="5">
    <source>
        <dbReference type="EMBL" id="CAG8435450.1"/>
    </source>
</evidence>
<dbReference type="GO" id="GO:0004356">
    <property type="term" value="F:glutamine synthetase activity"/>
    <property type="evidence" value="ECO:0007669"/>
    <property type="project" value="InterPro"/>
</dbReference>
<comment type="caution">
    <text evidence="5">The sequence shown here is derived from an EMBL/GenBank/DDBJ whole genome shotgun (WGS) entry which is preliminary data.</text>
</comment>
<keyword evidence="6" id="KW-1185">Reference proteome</keyword>
<dbReference type="PANTHER" id="PTHR43383:SF2">
    <property type="entry name" value="AMIDOHYDROLASE 2 FAMILY PROTEIN"/>
    <property type="match status" value="1"/>
</dbReference>
<organism evidence="5 6">
    <name type="scientific">Ambispora gerdemannii</name>
    <dbReference type="NCBI Taxonomy" id="144530"/>
    <lineage>
        <taxon>Eukaryota</taxon>
        <taxon>Fungi</taxon>
        <taxon>Fungi incertae sedis</taxon>
        <taxon>Mucoromycota</taxon>
        <taxon>Glomeromycotina</taxon>
        <taxon>Glomeromycetes</taxon>
        <taxon>Archaeosporales</taxon>
        <taxon>Ambisporaceae</taxon>
        <taxon>Ambispora</taxon>
    </lineage>
</organism>
<dbReference type="Gene3D" id="3.20.20.140">
    <property type="entry name" value="Metal-dependent hydrolases"/>
    <property type="match status" value="1"/>
</dbReference>
<dbReference type="Pfam" id="PF00120">
    <property type="entry name" value="Gln-synt_C"/>
    <property type="match status" value="1"/>
</dbReference>
<dbReference type="Proteomes" id="UP000789831">
    <property type="component" value="Unassembled WGS sequence"/>
</dbReference>
<protein>
    <recommendedName>
        <fullName evidence="1">Glutamine synthetase</fullName>
    </recommendedName>
</protein>